<dbReference type="PANTHER" id="PTHR10098">
    <property type="entry name" value="RAPSYN-RELATED"/>
    <property type="match status" value="1"/>
</dbReference>
<dbReference type="Proteomes" id="UP000076925">
    <property type="component" value="Unassembled WGS sequence"/>
</dbReference>
<evidence type="ECO:0000313" key="3">
    <source>
        <dbReference type="Proteomes" id="UP000076925"/>
    </source>
</evidence>
<name>A0A139X8R2_9CYAN</name>
<feature type="domain" description="CHAT" evidence="1">
    <location>
        <begin position="609"/>
        <end position="877"/>
    </location>
</feature>
<reference evidence="2 3" key="1">
    <citation type="journal article" date="2013" name="Genome Biol. Evol.">
        <title>Genomes of Stigonematalean cyanobacteria (subsection V) and the evolution of oxygenic photosynthesis from prokaryotes to plastids.</title>
        <authorList>
            <person name="Dagan T."/>
            <person name="Roettger M."/>
            <person name="Stucken K."/>
            <person name="Landan G."/>
            <person name="Koch R."/>
            <person name="Major P."/>
            <person name="Gould S.B."/>
            <person name="Goremykin V.V."/>
            <person name="Rippka R."/>
            <person name="Tandeau de Marsac N."/>
            <person name="Gugger M."/>
            <person name="Lockhart P.J."/>
            <person name="Allen J.F."/>
            <person name="Brune I."/>
            <person name="Maus I."/>
            <person name="Puhler A."/>
            <person name="Martin W.F."/>
        </authorList>
    </citation>
    <scope>NUCLEOTIDE SEQUENCE [LARGE SCALE GENOMIC DNA]</scope>
    <source>
        <strain evidence="2 3">PCC 7110</strain>
    </source>
</reference>
<organism evidence="2 3">
    <name type="scientific">Scytonema hofmannii PCC 7110</name>
    <dbReference type="NCBI Taxonomy" id="128403"/>
    <lineage>
        <taxon>Bacteria</taxon>
        <taxon>Bacillati</taxon>
        <taxon>Cyanobacteriota</taxon>
        <taxon>Cyanophyceae</taxon>
        <taxon>Nostocales</taxon>
        <taxon>Scytonemataceae</taxon>
        <taxon>Scytonema</taxon>
    </lineage>
</organism>
<dbReference type="AlphaFoldDB" id="A0A139X8R2"/>
<dbReference type="EMBL" id="ANNX02000025">
    <property type="protein sequence ID" value="KYC41101.1"/>
    <property type="molecule type" value="Genomic_DNA"/>
</dbReference>
<dbReference type="Gene3D" id="1.25.40.10">
    <property type="entry name" value="Tetratricopeptide repeat domain"/>
    <property type="match status" value="3"/>
</dbReference>
<comment type="caution">
    <text evidence="2">The sequence shown here is derived from an EMBL/GenBank/DDBJ whole genome shotgun (WGS) entry which is preliminary data.</text>
</comment>
<evidence type="ECO:0000259" key="1">
    <source>
        <dbReference type="Pfam" id="PF12770"/>
    </source>
</evidence>
<dbReference type="SUPFAM" id="SSF48452">
    <property type="entry name" value="TPR-like"/>
    <property type="match status" value="3"/>
</dbReference>
<dbReference type="Pfam" id="PF13424">
    <property type="entry name" value="TPR_12"/>
    <property type="match status" value="1"/>
</dbReference>
<evidence type="ECO:0000313" key="2">
    <source>
        <dbReference type="EMBL" id="KYC41101.1"/>
    </source>
</evidence>
<accession>A0A139X8R2</accession>
<dbReference type="SMART" id="SM00028">
    <property type="entry name" value="TPR"/>
    <property type="match status" value="6"/>
</dbReference>
<gene>
    <name evidence="2" type="ORF">WA1_23590</name>
</gene>
<proteinExistence type="predicted"/>
<dbReference type="PANTHER" id="PTHR10098:SF112">
    <property type="entry name" value="SLR0380 PROTEIN"/>
    <property type="match status" value="1"/>
</dbReference>
<dbReference type="Pfam" id="PF12770">
    <property type="entry name" value="CHAT"/>
    <property type="match status" value="1"/>
</dbReference>
<keyword evidence="3" id="KW-1185">Reference proteome</keyword>
<dbReference type="InterPro" id="IPR011990">
    <property type="entry name" value="TPR-like_helical_dom_sf"/>
</dbReference>
<dbReference type="RefSeq" id="WP_017740103.1">
    <property type="nucleotide sequence ID" value="NZ_KQ976354.1"/>
</dbReference>
<sequence length="879" mass="98390">MARKKFRLGQIKRLLSVLLFLAMFLGAGLLPPTFARMTAETTIVQSLPDAQNLFEQGRKLYEAEQFAEAAAIWQQAISAFKANGDELRLAMTLGNLSLTYQQLGQWTQAESAISKAIDSLHAQNLNLLQTSPNINTKEHSQILAQVLDIQGRLQLSLSKAEDALNTWRLSANIYEKIGDSKAVIRNRINQAQALQALGFYRQAEKILRESTQVLQNQPNSPLKVAGLRSLGNVVQVTGDLKASRQILQQTLEIAKALPQPQAIGDILLSLGNTARAQQDTQAAIEFYQQTAKTATSATTRIQAQVNHLRLQVDTKQFQAFHALSSQIQTQLADLPVSRTAISARINFAQSLMKLLSPEFRELKITEKDSKLITQQSARLLATAIEQARGLQDKRTESYALGVLGGLYEQTQQRSDAQNLTQQALLMAQAIDAKDIAYRWQWQLGRLLKAKKDMRGAIASYNEAVNTLQSLRYDLVAVNPEVKFSFRDEVEPVYRELVQLLLQPGANSQPSPENIQKASETIELLQVAELDNFFRNTCLNARIQSKKEDQITAAVIYPFILPDRLEVILQLPQKPPRHYATFVGKEEVQSTLKQLQENLTKPHTLRQVQSLSQKVYNWLIKPASADLADSNTPTLVFVLDGWLRNIPMAALYDGKQYLIEKYSIALTPGLQLIEPKPLQQELKTIAAGLSEPRSGFSALPNVKRELEEIRSQVPSSILLNQEFTSKALQNRINSLPFPVVHLATHGQFSSTPEETFIVAWDDRIYVKEFNKLVRTIEQNRPEAIELLILSACQTAAGDERAGLGIAGVAFQAGARSTIASLWNLDDESTAVLMSQFYQELANKKLTKAEALRRAQLALLQNPKYKRPRYWAPYVLLGNWL</sequence>
<dbReference type="InterPro" id="IPR024983">
    <property type="entry name" value="CHAT_dom"/>
</dbReference>
<protein>
    <recommendedName>
        <fullName evidence="1">CHAT domain-containing protein</fullName>
    </recommendedName>
</protein>
<dbReference type="STRING" id="128403.WA1_23590"/>
<dbReference type="InterPro" id="IPR019734">
    <property type="entry name" value="TPR_rpt"/>
</dbReference>